<sequence length="252" mass="28047">MGFLVILSLLHFLYPSGAPVLLAACATPKAYVTQTQIIATQIIQQSHHILHWKTPINHQPTPLTLYDYASQHNGGIVLGSLTSFHAYNSWVNRLLGRTRSAYAALEDDLQEGACWRLPERHGQIAVAFRDVVHVTHVMVNHIQAGLTNATENAPRKLLLWGMVNGEDNLVKYHFLCNSATGTLHELFIAHMAPALSRGMSFIPLLSFDYDIHATNHTQLFPIHDSMMAVNMDFGVVVLEILGNWGGELTCLY</sequence>
<dbReference type="STRING" id="765257.A0A0C9YJ79"/>
<dbReference type="GO" id="GO:0005635">
    <property type="term" value="C:nuclear envelope"/>
    <property type="evidence" value="ECO:0007669"/>
    <property type="project" value="UniProtKB-ARBA"/>
</dbReference>
<dbReference type="GO" id="GO:0016020">
    <property type="term" value="C:membrane"/>
    <property type="evidence" value="ECO:0007669"/>
    <property type="project" value="UniProtKB-SubCell"/>
</dbReference>
<dbReference type="EMBL" id="KN833792">
    <property type="protein sequence ID" value="KIK19046.1"/>
    <property type="molecule type" value="Genomic_DNA"/>
</dbReference>
<dbReference type="InterPro" id="IPR045119">
    <property type="entry name" value="SUN1-5"/>
</dbReference>
<dbReference type="GO" id="GO:0043495">
    <property type="term" value="F:protein-membrane adaptor activity"/>
    <property type="evidence" value="ECO:0007669"/>
    <property type="project" value="TreeGrafter"/>
</dbReference>
<keyword evidence="4" id="KW-0472">Membrane</keyword>
<evidence type="ECO:0000256" key="3">
    <source>
        <dbReference type="ARBA" id="ARBA00022989"/>
    </source>
</evidence>
<reference evidence="7" key="3">
    <citation type="submission" date="2015-02" db="EMBL/GenBank/DDBJ databases">
        <title>Evolutionary Origins and Diversification of the Mycorrhizal Mutualists.</title>
        <authorList>
            <consortium name="DOE Joint Genome Institute"/>
            <consortium name="Mycorrhizal Genomics Consortium"/>
            <person name="Kohler A."/>
            <person name="Kuo A."/>
            <person name="Nagy L.G."/>
            <person name="Floudas D."/>
            <person name="Copeland A."/>
            <person name="Barry K.W."/>
            <person name="Cichocki N."/>
            <person name="Veneault-Fourrey C."/>
            <person name="LaButti K."/>
            <person name="Lindquist E.A."/>
            <person name="Lipzen A."/>
            <person name="Lundell T."/>
            <person name="Morin E."/>
            <person name="Murat C."/>
            <person name="Riley R."/>
            <person name="Ohm R."/>
            <person name="Sun H."/>
            <person name="Tunlid A."/>
            <person name="Henrissat B."/>
            <person name="Grigoriev I.V."/>
            <person name="Hibbett D.S."/>
            <person name="Martin F."/>
        </authorList>
    </citation>
    <scope>NUCLEOTIDE SEQUENCE</scope>
    <source>
        <strain evidence="7 9">441</strain>
    </source>
</reference>
<evidence type="ECO:0000256" key="4">
    <source>
        <dbReference type="ARBA" id="ARBA00023136"/>
    </source>
</evidence>
<dbReference type="PANTHER" id="PTHR12911:SF8">
    <property type="entry name" value="KLAROID PROTEIN-RELATED"/>
    <property type="match status" value="1"/>
</dbReference>
<reference evidence="9" key="2">
    <citation type="submission" date="2015-01" db="EMBL/GenBank/DDBJ databases">
        <title>Evolutionary Origins and Diversification of the Mycorrhizal Mutualists.</title>
        <authorList>
            <consortium name="DOE Joint Genome Institute"/>
            <consortium name="Mycorrhizal Genomics Consortium"/>
            <person name="Kohler A."/>
            <person name="Kuo A."/>
            <person name="Nagy L.G."/>
            <person name="Floudas D."/>
            <person name="Copeland A."/>
            <person name="Barry K.W."/>
            <person name="Cichocki N."/>
            <person name="Veneault-Fourrey C."/>
            <person name="LaButti K."/>
            <person name="Lindquist E.A."/>
            <person name="Lipzen A."/>
            <person name="Lundell T."/>
            <person name="Morin E."/>
            <person name="Murat C."/>
            <person name="Riley R."/>
            <person name="Ohm R."/>
            <person name="Sun H."/>
            <person name="Tunlid A."/>
            <person name="Henrissat B."/>
            <person name="Grigoriev I.V."/>
            <person name="Hibbett D.S."/>
            <person name="Martin F."/>
        </authorList>
    </citation>
    <scope>NUCLEOTIDE SEQUENCE [LARGE SCALE GENOMIC DNA]</scope>
    <source>
        <strain evidence="8 9">441</strain>
    </source>
</reference>
<dbReference type="OrthoDB" id="342281at2759"/>
<accession>A0A0C9YJ79</accession>
<proteinExistence type="predicted"/>
<keyword evidence="9" id="KW-1185">Reference proteome</keyword>
<dbReference type="Proteomes" id="UP000054018">
    <property type="component" value="Unassembled WGS sequence"/>
</dbReference>
<dbReference type="PANTHER" id="PTHR12911">
    <property type="entry name" value="SAD1/UNC-84-LIKE PROTEIN-RELATED"/>
    <property type="match status" value="1"/>
</dbReference>
<protein>
    <recommendedName>
        <fullName evidence="6">SUN domain-containing protein</fullName>
    </recommendedName>
</protein>
<evidence type="ECO:0000313" key="9">
    <source>
        <dbReference type="Proteomes" id="UP000054018"/>
    </source>
</evidence>
<dbReference type="Pfam" id="PF07738">
    <property type="entry name" value="Sad1_UNC"/>
    <property type="match status" value="1"/>
</dbReference>
<dbReference type="AlphaFoldDB" id="A0A0C9YJ79"/>
<evidence type="ECO:0000313" key="7">
    <source>
        <dbReference type="EMBL" id="KIK10392.1"/>
    </source>
</evidence>
<dbReference type="PROSITE" id="PS51469">
    <property type="entry name" value="SUN"/>
    <property type="match status" value="1"/>
</dbReference>
<dbReference type="EMBL" id="KN834745">
    <property type="protein sequence ID" value="KIK10392.1"/>
    <property type="molecule type" value="Genomic_DNA"/>
</dbReference>
<reference evidence="7 9" key="1">
    <citation type="submission" date="2014-04" db="EMBL/GenBank/DDBJ databases">
        <authorList>
            <consortium name="DOE Joint Genome Institute"/>
            <person name="Kuo A."/>
            <person name="Kohler A."/>
            <person name="Costa M.D."/>
            <person name="Nagy L.G."/>
            <person name="Floudas D."/>
            <person name="Copeland A."/>
            <person name="Barry K.W."/>
            <person name="Cichocki N."/>
            <person name="Veneault-Fourrey C."/>
            <person name="LaButti K."/>
            <person name="Lindquist E.A."/>
            <person name="Lipzen A."/>
            <person name="Lundell T."/>
            <person name="Morin E."/>
            <person name="Murat C."/>
            <person name="Sun H."/>
            <person name="Tunlid A."/>
            <person name="Henrissat B."/>
            <person name="Grigoriev I.V."/>
            <person name="Hibbett D.S."/>
            <person name="Martin F."/>
            <person name="Nordberg H.P."/>
            <person name="Cantor M.N."/>
            <person name="Hua S.X."/>
        </authorList>
    </citation>
    <scope>NUCLEOTIDE SEQUENCE [LARGE SCALE GENOMIC DNA]</scope>
    <source>
        <strain evidence="7 9">441</strain>
    </source>
</reference>
<gene>
    <name evidence="8" type="ORF">PISMIDRAFT_108405</name>
    <name evidence="7" type="ORF">PISMIDRAFT_20453</name>
</gene>
<organism evidence="7 9">
    <name type="scientific">Pisolithus microcarpus 441</name>
    <dbReference type="NCBI Taxonomy" id="765257"/>
    <lineage>
        <taxon>Eukaryota</taxon>
        <taxon>Fungi</taxon>
        <taxon>Dikarya</taxon>
        <taxon>Basidiomycota</taxon>
        <taxon>Agaricomycotina</taxon>
        <taxon>Agaricomycetes</taxon>
        <taxon>Agaricomycetidae</taxon>
        <taxon>Boletales</taxon>
        <taxon>Sclerodermatineae</taxon>
        <taxon>Pisolithaceae</taxon>
        <taxon>Pisolithus</taxon>
    </lineage>
</organism>
<feature type="signal peptide" evidence="5">
    <location>
        <begin position="1"/>
        <end position="18"/>
    </location>
</feature>
<evidence type="ECO:0000259" key="6">
    <source>
        <dbReference type="PROSITE" id="PS51469"/>
    </source>
</evidence>
<name>A0A0C9YJ79_9AGAM</name>
<evidence type="ECO:0000256" key="5">
    <source>
        <dbReference type="SAM" id="SignalP"/>
    </source>
</evidence>
<keyword evidence="2" id="KW-0812">Transmembrane</keyword>
<dbReference type="Gene3D" id="2.60.120.260">
    <property type="entry name" value="Galactose-binding domain-like"/>
    <property type="match status" value="1"/>
</dbReference>
<evidence type="ECO:0000313" key="8">
    <source>
        <dbReference type="EMBL" id="KIK19046.1"/>
    </source>
</evidence>
<feature type="chain" id="PRO_5007394765" description="SUN domain-containing protein" evidence="5">
    <location>
        <begin position="19"/>
        <end position="252"/>
    </location>
</feature>
<evidence type="ECO:0000256" key="1">
    <source>
        <dbReference type="ARBA" id="ARBA00004370"/>
    </source>
</evidence>
<dbReference type="InterPro" id="IPR012919">
    <property type="entry name" value="SUN_dom"/>
</dbReference>
<feature type="domain" description="SUN" evidence="6">
    <location>
        <begin position="56"/>
        <end position="252"/>
    </location>
</feature>
<keyword evidence="3" id="KW-1133">Transmembrane helix</keyword>
<evidence type="ECO:0000256" key="2">
    <source>
        <dbReference type="ARBA" id="ARBA00022692"/>
    </source>
</evidence>
<keyword evidence="5" id="KW-0732">Signal</keyword>
<comment type="subcellular location">
    <subcellularLocation>
        <location evidence="1">Membrane</location>
    </subcellularLocation>
</comment>
<dbReference type="HOGENOM" id="CLU_043737_4_0_1"/>